<accession>A0AAD6ALM9</accession>
<gene>
    <name evidence="1" type="ORF">JOQ06_014843</name>
</gene>
<protein>
    <submittedName>
        <fullName evidence="1">Uncharacterized protein</fullName>
    </submittedName>
</protein>
<dbReference type="AlphaFoldDB" id="A0AAD6ALM9"/>
<dbReference type="Proteomes" id="UP001219934">
    <property type="component" value="Unassembled WGS sequence"/>
</dbReference>
<organism evidence="1 2">
    <name type="scientific">Pogonophryne albipinna</name>
    <dbReference type="NCBI Taxonomy" id="1090488"/>
    <lineage>
        <taxon>Eukaryota</taxon>
        <taxon>Metazoa</taxon>
        <taxon>Chordata</taxon>
        <taxon>Craniata</taxon>
        <taxon>Vertebrata</taxon>
        <taxon>Euteleostomi</taxon>
        <taxon>Actinopterygii</taxon>
        <taxon>Neopterygii</taxon>
        <taxon>Teleostei</taxon>
        <taxon>Neoteleostei</taxon>
        <taxon>Acanthomorphata</taxon>
        <taxon>Eupercaria</taxon>
        <taxon>Perciformes</taxon>
        <taxon>Notothenioidei</taxon>
        <taxon>Pogonophryne</taxon>
    </lineage>
</organism>
<comment type="caution">
    <text evidence="1">The sequence shown here is derived from an EMBL/GenBank/DDBJ whole genome shotgun (WGS) entry which is preliminary data.</text>
</comment>
<proteinExistence type="predicted"/>
<dbReference type="EMBL" id="JAPTMU010000019">
    <property type="protein sequence ID" value="KAJ4927106.1"/>
    <property type="molecule type" value="Genomic_DNA"/>
</dbReference>
<evidence type="ECO:0000313" key="2">
    <source>
        <dbReference type="Proteomes" id="UP001219934"/>
    </source>
</evidence>
<sequence>MMPCLYTCCQGVCQVRSWLVPTGQLHATQQRPAGSCVLNCCQRSMPAGTYTCRHPLD</sequence>
<keyword evidence="2" id="KW-1185">Reference proteome</keyword>
<reference evidence="1" key="1">
    <citation type="submission" date="2022-11" db="EMBL/GenBank/DDBJ databases">
        <title>Chromosome-level genome of Pogonophryne albipinna.</title>
        <authorList>
            <person name="Jo E."/>
        </authorList>
    </citation>
    <scope>NUCLEOTIDE SEQUENCE</scope>
    <source>
        <strain evidence="1">SGF0006</strain>
        <tissue evidence="1">Muscle</tissue>
    </source>
</reference>
<name>A0AAD6ALM9_9TELE</name>
<feature type="non-terminal residue" evidence="1">
    <location>
        <position position="57"/>
    </location>
</feature>
<evidence type="ECO:0000313" key="1">
    <source>
        <dbReference type="EMBL" id="KAJ4927106.1"/>
    </source>
</evidence>